<dbReference type="InterPro" id="IPR047057">
    <property type="entry name" value="MerR_fam"/>
</dbReference>
<reference evidence="4 5" key="1">
    <citation type="submission" date="2019-02" db="EMBL/GenBank/DDBJ databases">
        <authorList>
            <person name="Fomenkov A."/>
            <person name="Dubinina G."/>
            <person name="Grabovich M."/>
            <person name="Vincze T."/>
            <person name="Roberts R.J."/>
        </authorList>
    </citation>
    <scope>NUCLEOTIDE SEQUENCE [LARGE SCALE GENOMIC DNA]</scope>
    <source>
        <strain evidence="4 5">P</strain>
    </source>
</reference>
<name>A0A5C1Q8G1_9SPIO</name>
<dbReference type="GO" id="GO:0003700">
    <property type="term" value="F:DNA-binding transcription factor activity"/>
    <property type="evidence" value="ECO:0007669"/>
    <property type="project" value="InterPro"/>
</dbReference>
<keyword evidence="1" id="KW-0238">DNA-binding</keyword>
<accession>A0A5C1Q8G1</accession>
<dbReference type="RefSeq" id="WP_149566906.1">
    <property type="nucleotide sequence ID" value="NZ_CP035807.1"/>
</dbReference>
<dbReference type="GO" id="GO:0046872">
    <property type="term" value="F:metal ion binding"/>
    <property type="evidence" value="ECO:0007669"/>
    <property type="project" value="InterPro"/>
</dbReference>
<dbReference type="SUPFAM" id="SSF46955">
    <property type="entry name" value="Putative DNA-binding domain"/>
    <property type="match status" value="1"/>
</dbReference>
<dbReference type="InterPro" id="IPR011791">
    <property type="entry name" value="CadR-PbrR"/>
</dbReference>
<dbReference type="EMBL" id="CP035807">
    <property type="protein sequence ID" value="QEN03648.1"/>
    <property type="molecule type" value="Genomic_DNA"/>
</dbReference>
<evidence type="ECO:0000313" key="5">
    <source>
        <dbReference type="Proteomes" id="UP000323824"/>
    </source>
</evidence>
<protein>
    <submittedName>
        <fullName evidence="4">Cd(II)/Pb(II)-responsive transcriptional regulator</fullName>
    </submittedName>
</protein>
<evidence type="ECO:0000256" key="2">
    <source>
        <dbReference type="SAM" id="Coils"/>
    </source>
</evidence>
<dbReference type="AlphaFoldDB" id="A0A5C1Q8G1"/>
<keyword evidence="5" id="KW-1185">Reference proteome</keyword>
<dbReference type="PANTHER" id="PTHR30204:SF92">
    <property type="entry name" value="HTH-TYPE TRANSCRIPTIONAL REGULATOR ZNTR"/>
    <property type="match status" value="1"/>
</dbReference>
<sequence>MKIGELSDQTGLTVETIRYYEKKSLLPEPNRTASNYRDYSKIHLERLLFIKNCRSLDMSHEEIKALLLFQDRKEDDCTCVNIIIEEHLEHVTQRMEQLKSLQKQLINLKKQCKGGLSQDDCGIIKELSNKKRYKKSRHNHISLDNKIHKK</sequence>
<dbReference type="Proteomes" id="UP000323824">
    <property type="component" value="Chromosome"/>
</dbReference>
<gene>
    <name evidence="4" type="primary">cadR</name>
    <name evidence="4" type="ORF">EW093_02675</name>
</gene>
<dbReference type="PRINTS" id="PR00040">
    <property type="entry name" value="HTHMERR"/>
</dbReference>
<evidence type="ECO:0000313" key="4">
    <source>
        <dbReference type="EMBL" id="QEN03648.1"/>
    </source>
</evidence>
<organism evidence="4 5">
    <name type="scientific">Thiospirochaeta perfilievii</name>
    <dbReference type="NCBI Taxonomy" id="252967"/>
    <lineage>
        <taxon>Bacteria</taxon>
        <taxon>Pseudomonadati</taxon>
        <taxon>Spirochaetota</taxon>
        <taxon>Spirochaetia</taxon>
        <taxon>Spirochaetales</taxon>
        <taxon>Spirochaetaceae</taxon>
        <taxon>Thiospirochaeta</taxon>
    </lineage>
</organism>
<evidence type="ECO:0000259" key="3">
    <source>
        <dbReference type="PROSITE" id="PS50937"/>
    </source>
</evidence>
<dbReference type="GO" id="GO:0003677">
    <property type="term" value="F:DNA binding"/>
    <property type="evidence" value="ECO:0007669"/>
    <property type="project" value="UniProtKB-KW"/>
</dbReference>
<dbReference type="GO" id="GO:0045893">
    <property type="term" value="P:positive regulation of DNA-templated transcription"/>
    <property type="evidence" value="ECO:0007669"/>
    <property type="project" value="InterPro"/>
</dbReference>
<feature type="domain" description="HTH merR-type" evidence="3">
    <location>
        <begin position="1"/>
        <end position="69"/>
    </location>
</feature>
<dbReference type="PROSITE" id="PS50937">
    <property type="entry name" value="HTH_MERR_2"/>
    <property type="match status" value="1"/>
</dbReference>
<dbReference type="CDD" id="cd04784">
    <property type="entry name" value="HTH_CadR-PbrR"/>
    <property type="match status" value="1"/>
</dbReference>
<feature type="coiled-coil region" evidence="2">
    <location>
        <begin position="84"/>
        <end position="111"/>
    </location>
</feature>
<dbReference type="InterPro" id="IPR009061">
    <property type="entry name" value="DNA-bd_dom_put_sf"/>
</dbReference>
<dbReference type="Gene3D" id="1.10.1660.10">
    <property type="match status" value="1"/>
</dbReference>
<dbReference type="NCBIfam" id="TIGR02047">
    <property type="entry name" value="CadR-PbrR"/>
    <property type="match status" value="1"/>
</dbReference>
<evidence type="ECO:0000256" key="1">
    <source>
        <dbReference type="ARBA" id="ARBA00023125"/>
    </source>
</evidence>
<dbReference type="KEGG" id="sper:EW093_02675"/>
<dbReference type="OrthoDB" id="9814833at2"/>
<dbReference type="SMART" id="SM00422">
    <property type="entry name" value="HTH_MERR"/>
    <property type="match status" value="1"/>
</dbReference>
<dbReference type="PANTHER" id="PTHR30204">
    <property type="entry name" value="REDOX-CYCLING DRUG-SENSING TRANSCRIPTIONAL ACTIVATOR SOXR"/>
    <property type="match status" value="1"/>
</dbReference>
<dbReference type="InterPro" id="IPR000551">
    <property type="entry name" value="MerR-type_HTH_dom"/>
</dbReference>
<reference evidence="4 5" key="2">
    <citation type="submission" date="2019-09" db="EMBL/GenBank/DDBJ databases">
        <title>Complete Genome Sequence and Methylome Analysis of free living Spirochaetas.</title>
        <authorList>
            <person name="Leshcheva N."/>
            <person name="Mikheeva N."/>
        </authorList>
    </citation>
    <scope>NUCLEOTIDE SEQUENCE [LARGE SCALE GENOMIC DNA]</scope>
    <source>
        <strain evidence="4 5">P</strain>
    </source>
</reference>
<keyword evidence="2" id="KW-0175">Coiled coil</keyword>
<proteinExistence type="predicted"/>
<dbReference type="Pfam" id="PF13411">
    <property type="entry name" value="MerR_1"/>
    <property type="match status" value="1"/>
</dbReference>